<dbReference type="KEGG" id="ptp:RCA23_c16480"/>
<keyword evidence="3" id="KW-0238">DNA-binding</keyword>
<sequence length="346" mass="38140">MTNSTNLKSLSQELGMSQTTVSRALNGFPEVSEKTRQLVLKAAAKRNYKPNVRARRLATGKSMTIGHLVSVSKEHEMVNPIFADFIAGASARYAQSGYDLLLSLVPDEDEFTSYKELAARSAVDGVVVHAPRVDEKRIAQLNNLNLPFVVHGRSSNTVEKYNWVDVNNERSFFRATQLLIELGHTTIGLINGLADMDFAMRRAQGYRRALKENNIELADAYLTHGEMTEPNGHKNALALLDLPTPPTAFVTSSIIMANGIRRALDDRELKLGRDVSVITHDDDLSYFRDAAAVPVYTATRSSVREAGRLSADLLLKAIADPGRDPEGILLDAELILGSSTKPPRRR</sequence>
<dbReference type="Gene3D" id="3.40.50.2300">
    <property type="match status" value="2"/>
</dbReference>
<dbReference type="SUPFAM" id="SSF53822">
    <property type="entry name" value="Periplasmic binding protein-like I"/>
    <property type="match status" value="1"/>
</dbReference>
<organism evidence="6 7">
    <name type="scientific">Planktomarina temperata RCA23</name>
    <dbReference type="NCBI Taxonomy" id="666509"/>
    <lineage>
        <taxon>Bacteria</taxon>
        <taxon>Pseudomonadati</taxon>
        <taxon>Pseudomonadota</taxon>
        <taxon>Alphaproteobacteria</taxon>
        <taxon>Rhodobacterales</taxon>
        <taxon>Paracoccaceae</taxon>
        <taxon>Planktomarina</taxon>
    </lineage>
</organism>
<protein>
    <submittedName>
        <fullName evidence="6">HTH-type transcriptional regulator</fullName>
    </submittedName>
</protein>
<evidence type="ECO:0000256" key="3">
    <source>
        <dbReference type="ARBA" id="ARBA00023125"/>
    </source>
</evidence>
<dbReference type="PANTHER" id="PTHR30146:SF148">
    <property type="entry name" value="HTH-TYPE TRANSCRIPTIONAL REPRESSOR PURR-RELATED"/>
    <property type="match status" value="1"/>
</dbReference>
<dbReference type="Pfam" id="PF00356">
    <property type="entry name" value="LacI"/>
    <property type="match status" value="1"/>
</dbReference>
<dbReference type="GO" id="GO:0003700">
    <property type="term" value="F:DNA-binding transcription factor activity"/>
    <property type="evidence" value="ECO:0007669"/>
    <property type="project" value="TreeGrafter"/>
</dbReference>
<keyword evidence="4" id="KW-0804">Transcription</keyword>
<dbReference type="InterPro" id="IPR000843">
    <property type="entry name" value="HTH_LacI"/>
</dbReference>
<evidence type="ECO:0000256" key="4">
    <source>
        <dbReference type="ARBA" id="ARBA00023163"/>
    </source>
</evidence>
<keyword evidence="2" id="KW-0805">Transcription regulation</keyword>
<dbReference type="Pfam" id="PF13377">
    <property type="entry name" value="Peripla_BP_3"/>
    <property type="match status" value="1"/>
</dbReference>
<proteinExistence type="predicted"/>
<feature type="domain" description="HTH lacI-type" evidence="5">
    <location>
        <begin position="5"/>
        <end position="59"/>
    </location>
</feature>
<dbReference type="CDD" id="cd20010">
    <property type="entry name" value="PBP1_AglR-like"/>
    <property type="match status" value="1"/>
</dbReference>
<keyword evidence="1" id="KW-0678">Repressor</keyword>
<gene>
    <name evidence="6" type="primary">aglR</name>
    <name evidence="6" type="ORF">RCA23_c16480</name>
</gene>
<dbReference type="PROSITE" id="PS50932">
    <property type="entry name" value="HTH_LACI_2"/>
    <property type="match status" value="1"/>
</dbReference>
<evidence type="ECO:0000256" key="2">
    <source>
        <dbReference type="ARBA" id="ARBA00023015"/>
    </source>
</evidence>
<evidence type="ECO:0000313" key="7">
    <source>
        <dbReference type="Proteomes" id="UP000028680"/>
    </source>
</evidence>
<dbReference type="AlphaFoldDB" id="A0AAN0RJC9"/>
<dbReference type="CDD" id="cd01392">
    <property type="entry name" value="HTH_LacI"/>
    <property type="match status" value="1"/>
</dbReference>
<dbReference type="RefSeq" id="WP_347721357.1">
    <property type="nucleotide sequence ID" value="NZ_CP003984.1"/>
</dbReference>
<reference evidence="6 7" key="1">
    <citation type="journal article" date="2014" name="ISME J.">
        <title>Adaptation of an abundant Roseobacter RCA organism to pelagic systems revealed by genomic and transcriptomic analyses.</title>
        <authorList>
            <person name="Voget S."/>
            <person name="Wemheuer B."/>
            <person name="Brinkhoff T."/>
            <person name="Vollmers J."/>
            <person name="Dietrich S."/>
            <person name="Giebel H.A."/>
            <person name="Beardsley C."/>
            <person name="Sardemann C."/>
            <person name="Bakenhus I."/>
            <person name="Billerbeck S."/>
            <person name="Daniel R."/>
            <person name="Simon M."/>
        </authorList>
    </citation>
    <scope>NUCLEOTIDE SEQUENCE [LARGE SCALE GENOMIC DNA]</scope>
    <source>
        <strain evidence="6 7">RCA23</strain>
    </source>
</reference>
<dbReference type="SUPFAM" id="SSF47413">
    <property type="entry name" value="lambda repressor-like DNA-binding domains"/>
    <property type="match status" value="1"/>
</dbReference>
<dbReference type="PANTHER" id="PTHR30146">
    <property type="entry name" value="LACI-RELATED TRANSCRIPTIONAL REPRESSOR"/>
    <property type="match status" value="1"/>
</dbReference>
<dbReference type="SMART" id="SM00354">
    <property type="entry name" value="HTH_LACI"/>
    <property type="match status" value="1"/>
</dbReference>
<dbReference type="EMBL" id="CP003984">
    <property type="protein sequence ID" value="AII87184.1"/>
    <property type="molecule type" value="Genomic_DNA"/>
</dbReference>
<dbReference type="Gene3D" id="1.10.260.40">
    <property type="entry name" value="lambda repressor-like DNA-binding domains"/>
    <property type="match status" value="1"/>
</dbReference>
<evidence type="ECO:0000256" key="1">
    <source>
        <dbReference type="ARBA" id="ARBA00022491"/>
    </source>
</evidence>
<keyword evidence="7" id="KW-1185">Reference proteome</keyword>
<dbReference type="GO" id="GO:0000976">
    <property type="term" value="F:transcription cis-regulatory region binding"/>
    <property type="evidence" value="ECO:0007669"/>
    <property type="project" value="TreeGrafter"/>
</dbReference>
<evidence type="ECO:0000313" key="6">
    <source>
        <dbReference type="EMBL" id="AII87184.1"/>
    </source>
</evidence>
<evidence type="ECO:0000259" key="5">
    <source>
        <dbReference type="PROSITE" id="PS50932"/>
    </source>
</evidence>
<accession>A0AAN0RJC9</accession>
<dbReference type="InterPro" id="IPR046335">
    <property type="entry name" value="LacI/GalR-like_sensor"/>
</dbReference>
<name>A0AAN0RJC9_9RHOB</name>
<dbReference type="Proteomes" id="UP000028680">
    <property type="component" value="Chromosome"/>
</dbReference>
<dbReference type="InterPro" id="IPR028082">
    <property type="entry name" value="Peripla_BP_I"/>
</dbReference>
<dbReference type="InterPro" id="IPR010982">
    <property type="entry name" value="Lambda_DNA-bd_dom_sf"/>
</dbReference>